<sequence>MAKYYSFGNFLVILRGSIARKPPSLLIYPKTGVHQHPSCFPAFSSEANQTSRLADCGQSSGQSFPLSRLAVCDSLAACRQSRRTNVAERLSSRGIQPDSQNNKCISQSVYKLGCLANCYFTNGIQSKCVIAKKKFL</sequence>
<accession>B6HH98</accession>
<keyword evidence="2" id="KW-1185">Reference proteome</keyword>
<reference evidence="1 2" key="1">
    <citation type="journal article" date="2008" name="Nat. Biotechnol.">
        <title>Genome sequencing and analysis of the filamentous fungus Penicillium chrysogenum.</title>
        <authorList>
            <person name="van den Berg M.A."/>
            <person name="Albang R."/>
            <person name="Albermann K."/>
            <person name="Badger J.H."/>
            <person name="Daran J.-M."/>
            <person name="Driessen A.J.M."/>
            <person name="Garcia-Estrada C."/>
            <person name="Fedorova N.D."/>
            <person name="Harris D.M."/>
            <person name="Heijne W.H.M."/>
            <person name="Joardar V.S."/>
            <person name="Kiel J.A.K.W."/>
            <person name="Kovalchuk A."/>
            <person name="Martin J.F."/>
            <person name="Nierman W.C."/>
            <person name="Nijland J.G."/>
            <person name="Pronk J.T."/>
            <person name="Roubos J.A."/>
            <person name="van der Klei I.J."/>
            <person name="van Peij N.N.M.E."/>
            <person name="Veenhuis M."/>
            <person name="von Doehren H."/>
            <person name="Wagner C."/>
            <person name="Wortman J.R."/>
            <person name="Bovenberg R.A.L."/>
        </authorList>
    </citation>
    <scope>NUCLEOTIDE SEQUENCE [LARGE SCALE GENOMIC DNA]</scope>
    <source>
        <strain evidence="2">ATCC 28089 / DSM 1075 / NRRL 1951 / Wisconsin 54-1255</strain>
    </source>
</reference>
<dbReference type="AlphaFoldDB" id="B6HH98"/>
<proteinExistence type="predicted"/>
<dbReference type="VEuPathDB" id="FungiDB:PCH_Pc20g14120"/>
<name>B6HH98_PENRW</name>
<evidence type="ECO:0000313" key="1">
    <source>
        <dbReference type="EMBL" id="CAP86741.1"/>
    </source>
</evidence>
<organism evidence="1 2">
    <name type="scientific">Penicillium rubens (strain ATCC 28089 / DSM 1075 / NRRL 1951 / Wisconsin 54-1255)</name>
    <name type="common">Penicillium chrysogenum</name>
    <dbReference type="NCBI Taxonomy" id="500485"/>
    <lineage>
        <taxon>Eukaryota</taxon>
        <taxon>Fungi</taxon>
        <taxon>Dikarya</taxon>
        <taxon>Ascomycota</taxon>
        <taxon>Pezizomycotina</taxon>
        <taxon>Eurotiomycetes</taxon>
        <taxon>Eurotiomycetidae</taxon>
        <taxon>Eurotiales</taxon>
        <taxon>Aspergillaceae</taxon>
        <taxon>Penicillium</taxon>
        <taxon>Penicillium chrysogenum species complex</taxon>
    </lineage>
</organism>
<dbReference type="Proteomes" id="UP000000724">
    <property type="component" value="Contig Pc00c20"/>
</dbReference>
<dbReference type="HOGENOM" id="CLU_1876131_0_0_1"/>
<evidence type="ECO:0000313" key="2">
    <source>
        <dbReference type="Proteomes" id="UP000000724"/>
    </source>
</evidence>
<gene>
    <name evidence="1" type="ORF">Pc20g14120</name>
    <name evidence="1" type="ORF">PCH_Pc20g14120</name>
</gene>
<dbReference type="EMBL" id="AM920435">
    <property type="protein sequence ID" value="CAP86741.1"/>
    <property type="molecule type" value="Genomic_DNA"/>
</dbReference>
<protein>
    <submittedName>
        <fullName evidence="1">Uncharacterized protein</fullName>
    </submittedName>
</protein>